<proteinExistence type="predicted"/>
<sequence length="497" mass="49518">MVGQHHVAPCHADAPEWLPLEHAAEAQCEGQGVGYGPLHLQQRQGLGGVGGVGHQRVLARRDPAQPHHVALLAVGVGLEPALGPLHLLEEQVVARLQPQLCAGVLQGGLGGPFGQAAVFVAPGVQLDAVVGLKEGQVVQGLEGLRHLAQGFGEPVGREHGAAGLEPRQQQAAGAVGAGVGAGQDQAVGGGGDLEADPGPRVAAVVHGVVQQPGVPPQRDALPRGAQVGFGGHGVLVVAQVVAHVGQQLHQCHLQVGGRALLPAGHEQGQPIEHQAAEAGVVLGQVIQPGLAQRLGRTLLLGGAVEVAGALDLEGKLHLGELGVEAGGRSGDGGALHQPQGVAGVVALLLGADHQHLLGVGQTREVAALLERHQAVGHLGGVGGVGGELRGHVSPAHPHPPDAHAPLEAHVALAQGRVDGLEAAQEQGALPLGGAGSLLVEHLEVVDAVVVHAVEARLGQSQGAGGVLAAVLGHDRLTGCAGSAPPAAPGCAAPRTAR</sequence>
<comment type="caution">
    <text evidence="1">The sequence shown here is derived from an EMBL/GenBank/DDBJ whole genome shotgun (WGS) entry which is preliminary data.</text>
</comment>
<evidence type="ECO:0000313" key="1">
    <source>
        <dbReference type="EMBL" id="RIH81688.1"/>
    </source>
</evidence>
<evidence type="ECO:0000313" key="2">
    <source>
        <dbReference type="Proteomes" id="UP000265341"/>
    </source>
</evidence>
<dbReference type="Proteomes" id="UP000265341">
    <property type="component" value="Unassembled WGS sequence"/>
</dbReference>
<reference evidence="1 2" key="1">
    <citation type="submission" date="2018-08" db="EMBL/GenBank/DDBJ databases">
        <title>Meiothermus roseus NBRC 110900 genome sequencing project.</title>
        <authorList>
            <person name="Da Costa M.S."/>
            <person name="Albuquerque L."/>
            <person name="Raposo P."/>
            <person name="Froufe H.J.C."/>
            <person name="Barroso C.S."/>
            <person name="Egas C."/>
        </authorList>
    </citation>
    <scope>NUCLEOTIDE SEQUENCE [LARGE SCALE GENOMIC DNA]</scope>
    <source>
        <strain evidence="1 2">NBRC 110900</strain>
    </source>
</reference>
<gene>
    <name evidence="1" type="ORF">Mrose_03550</name>
</gene>
<dbReference type="AlphaFoldDB" id="A0A399ECM4"/>
<organism evidence="1 2">
    <name type="scientific">Calidithermus roseus</name>
    <dbReference type="NCBI Taxonomy" id="1644118"/>
    <lineage>
        <taxon>Bacteria</taxon>
        <taxon>Thermotogati</taxon>
        <taxon>Deinococcota</taxon>
        <taxon>Deinococci</taxon>
        <taxon>Thermales</taxon>
        <taxon>Thermaceae</taxon>
        <taxon>Calidithermus</taxon>
    </lineage>
</organism>
<dbReference type="EMBL" id="QWLA01000140">
    <property type="protein sequence ID" value="RIH81688.1"/>
    <property type="molecule type" value="Genomic_DNA"/>
</dbReference>
<keyword evidence="2" id="KW-1185">Reference proteome</keyword>
<protein>
    <submittedName>
        <fullName evidence="1">Uncharacterized protein</fullName>
    </submittedName>
</protein>
<name>A0A399ECM4_9DEIN</name>
<accession>A0A399ECM4</accession>